<dbReference type="EMBL" id="JH431426">
    <property type="status" value="NOT_ANNOTATED_CDS"/>
    <property type="molecule type" value="Genomic_DNA"/>
</dbReference>
<dbReference type="InterPro" id="IPR013783">
    <property type="entry name" value="Ig-like_fold"/>
</dbReference>
<evidence type="ECO:0000259" key="7">
    <source>
        <dbReference type="PROSITE" id="PS50923"/>
    </source>
</evidence>
<accession>T1IS85</accession>
<dbReference type="InterPro" id="IPR035976">
    <property type="entry name" value="Sushi/SCR/CCP_sf"/>
</dbReference>
<sequence>RCYTDAFPRSDGILYQKEVQPWYLNGETVGFICSSRYQLTSGHLKGHIECLKGQWLLPKYTCEPRSCPPFLSTDPTLIIESNNIFKHGESIALTCYNGYILHGSSQITCSFGLWLMPNKRTYCGNIEYEDETKNLDNSPDNTFDYDDNDHLIDLETSTIIPVTSEPEIDDGTTIPTIEWTVENGGSIVSDGKLYVYENSDVHLTCKWPLTHGNPSWVFPQSRETENYKLELNKIEHTSLLSVWTIQEDDSGIYSCLSPQEKQENNIIMIVLRSEDENQTINSEFRLPSPTAFSCVFQRPINTIAWYTGLYLNDGDYIPDNGAIRISCRQIGQFILVGPDTITCNKGEWVPENEARCIRLKRNSESMPPPIEISSPYEIINDGSITVDPGRSIALDCLWVIPPEPQESWHHATWYRTDKRGNLVLPAEIIPLKRKENNQQFYSYRLTVEPVENKLTTFTCLTPENESNFIKIRFTNTCKFQDIPIPLNVVLTASALKPFYLPEERIDIQGCKNNKRLILNYIKCLHNGIWSEPLVYCR</sequence>
<evidence type="ECO:0000313" key="8">
    <source>
        <dbReference type="EnsemblMetazoa" id="SMAR003949-PA"/>
    </source>
</evidence>
<dbReference type="SUPFAM" id="SSF57535">
    <property type="entry name" value="Complement control module/SCR domain"/>
    <property type="match status" value="2"/>
</dbReference>
<comment type="caution">
    <text evidence="5">Lacks conserved residue(s) required for the propagation of feature annotation.</text>
</comment>
<dbReference type="CDD" id="cd00033">
    <property type="entry name" value="CCP"/>
    <property type="match status" value="1"/>
</dbReference>
<reference evidence="8" key="2">
    <citation type="submission" date="2015-02" db="UniProtKB">
        <authorList>
            <consortium name="EnsemblMetazoa"/>
        </authorList>
    </citation>
    <scope>IDENTIFICATION</scope>
</reference>
<evidence type="ECO:0000256" key="4">
    <source>
        <dbReference type="ARBA" id="ARBA00023157"/>
    </source>
</evidence>
<dbReference type="InterPro" id="IPR036179">
    <property type="entry name" value="Ig-like_dom_sf"/>
</dbReference>
<comment type="subcellular location">
    <subcellularLocation>
        <location evidence="1">Virion</location>
    </subcellularLocation>
</comment>
<evidence type="ECO:0000256" key="3">
    <source>
        <dbReference type="ARBA" id="ARBA00022729"/>
    </source>
</evidence>
<dbReference type="EnsemblMetazoa" id="SMAR003949-RA">
    <property type="protein sequence ID" value="SMAR003949-PA"/>
    <property type="gene ID" value="SMAR003949"/>
</dbReference>
<dbReference type="InterPro" id="IPR051503">
    <property type="entry name" value="ComplSys_Reg/VirEntry_Med"/>
</dbReference>
<name>T1IS85_STRMM</name>
<evidence type="ECO:0000256" key="1">
    <source>
        <dbReference type="ARBA" id="ARBA00004328"/>
    </source>
</evidence>
<dbReference type="STRING" id="126957.T1IS85"/>
<dbReference type="eggNOG" id="KOG4297">
    <property type="taxonomic scope" value="Eukaryota"/>
</dbReference>
<dbReference type="AlphaFoldDB" id="T1IS85"/>
<evidence type="ECO:0000256" key="2">
    <source>
        <dbReference type="ARBA" id="ARBA00022659"/>
    </source>
</evidence>
<evidence type="ECO:0000259" key="6">
    <source>
        <dbReference type="PROSITE" id="PS50835"/>
    </source>
</evidence>
<dbReference type="Proteomes" id="UP000014500">
    <property type="component" value="Unassembled WGS sequence"/>
</dbReference>
<keyword evidence="4" id="KW-1015">Disulfide bond</keyword>
<evidence type="ECO:0000256" key="5">
    <source>
        <dbReference type="PROSITE-ProRule" id="PRU00302"/>
    </source>
</evidence>
<dbReference type="PROSITE" id="PS50923">
    <property type="entry name" value="SUSHI"/>
    <property type="match status" value="1"/>
</dbReference>
<feature type="domain" description="Sushi" evidence="7">
    <location>
        <begin position="65"/>
        <end position="125"/>
    </location>
</feature>
<evidence type="ECO:0008006" key="10">
    <source>
        <dbReference type="Google" id="ProtNLM"/>
    </source>
</evidence>
<reference evidence="9" key="1">
    <citation type="submission" date="2011-05" db="EMBL/GenBank/DDBJ databases">
        <authorList>
            <person name="Richards S.R."/>
            <person name="Qu J."/>
            <person name="Jiang H."/>
            <person name="Jhangiani S.N."/>
            <person name="Agravi P."/>
            <person name="Goodspeed R."/>
            <person name="Gross S."/>
            <person name="Mandapat C."/>
            <person name="Jackson L."/>
            <person name="Mathew T."/>
            <person name="Pu L."/>
            <person name="Thornton R."/>
            <person name="Saada N."/>
            <person name="Wilczek-Boney K.B."/>
            <person name="Lee S."/>
            <person name="Kovar C."/>
            <person name="Wu Y."/>
            <person name="Scherer S.E."/>
            <person name="Worley K.C."/>
            <person name="Muzny D.M."/>
            <person name="Gibbs R."/>
        </authorList>
    </citation>
    <scope>NUCLEOTIDE SEQUENCE</scope>
    <source>
        <strain evidence="9">Brora</strain>
    </source>
</reference>
<evidence type="ECO:0000313" key="9">
    <source>
        <dbReference type="Proteomes" id="UP000014500"/>
    </source>
</evidence>
<keyword evidence="3" id="KW-0732">Signal</keyword>
<dbReference type="PROSITE" id="PS50835">
    <property type="entry name" value="IG_LIKE"/>
    <property type="match status" value="1"/>
</dbReference>
<protein>
    <recommendedName>
        <fullName evidence="10">Sushi domain-containing protein</fullName>
    </recommendedName>
</protein>
<keyword evidence="2 5" id="KW-0768">Sushi</keyword>
<dbReference type="PhylomeDB" id="T1IS85"/>
<proteinExistence type="predicted"/>
<dbReference type="Gene3D" id="2.60.40.10">
    <property type="entry name" value="Immunoglobulins"/>
    <property type="match status" value="1"/>
</dbReference>
<dbReference type="PANTHER" id="PTHR45785:SF2">
    <property type="entry name" value="COMPLEMENT FACTOR H-RELATED"/>
    <property type="match status" value="1"/>
</dbReference>
<keyword evidence="9" id="KW-1185">Reference proteome</keyword>
<dbReference type="HOGENOM" id="CLU_507725_0_0_1"/>
<dbReference type="Gene3D" id="2.10.70.10">
    <property type="entry name" value="Complement Module, domain 1"/>
    <property type="match status" value="2"/>
</dbReference>
<dbReference type="SUPFAM" id="SSF48726">
    <property type="entry name" value="Immunoglobulin"/>
    <property type="match status" value="1"/>
</dbReference>
<dbReference type="InterPro" id="IPR007110">
    <property type="entry name" value="Ig-like_dom"/>
</dbReference>
<dbReference type="PANTHER" id="PTHR45785">
    <property type="entry name" value="COMPLEMENT FACTOR H-RELATED"/>
    <property type="match status" value="1"/>
</dbReference>
<dbReference type="SMART" id="SM00032">
    <property type="entry name" value="CCP"/>
    <property type="match status" value="3"/>
</dbReference>
<organism evidence="8 9">
    <name type="scientific">Strigamia maritima</name>
    <name type="common">European centipede</name>
    <name type="synonym">Geophilus maritimus</name>
    <dbReference type="NCBI Taxonomy" id="126957"/>
    <lineage>
        <taxon>Eukaryota</taxon>
        <taxon>Metazoa</taxon>
        <taxon>Ecdysozoa</taxon>
        <taxon>Arthropoda</taxon>
        <taxon>Myriapoda</taxon>
        <taxon>Chilopoda</taxon>
        <taxon>Pleurostigmophora</taxon>
        <taxon>Geophilomorpha</taxon>
        <taxon>Linotaeniidae</taxon>
        <taxon>Strigamia</taxon>
    </lineage>
</organism>
<feature type="domain" description="Ig-like" evidence="6">
    <location>
        <begin position="175"/>
        <end position="267"/>
    </location>
</feature>
<dbReference type="InterPro" id="IPR000436">
    <property type="entry name" value="Sushi_SCR_CCP_dom"/>
</dbReference>